<dbReference type="InterPro" id="IPR036457">
    <property type="entry name" value="PPM-type-like_dom_sf"/>
</dbReference>
<dbReference type="Proteomes" id="UP001596380">
    <property type="component" value="Unassembled WGS sequence"/>
</dbReference>
<feature type="domain" description="GAF" evidence="2">
    <location>
        <begin position="5"/>
        <end position="197"/>
    </location>
</feature>
<dbReference type="PANTHER" id="PTHR43156:SF2">
    <property type="entry name" value="STAGE II SPORULATION PROTEIN E"/>
    <property type="match status" value="1"/>
</dbReference>
<dbReference type="RefSeq" id="WP_206681097.1">
    <property type="nucleotide sequence ID" value="NZ_JBHSXE010000001.1"/>
</dbReference>
<keyword evidence="1 4" id="KW-0378">Hydrolase</keyword>
<accession>A0ABW2CUC9</accession>
<protein>
    <submittedName>
        <fullName evidence="4">PP2C family protein-serine/threonine phosphatase</fullName>
        <ecNumber evidence="4">3.1.3.16</ecNumber>
    </submittedName>
</protein>
<dbReference type="PANTHER" id="PTHR43156">
    <property type="entry name" value="STAGE II SPORULATION PROTEIN E-RELATED"/>
    <property type="match status" value="1"/>
</dbReference>
<dbReference type="Gene3D" id="3.30.450.40">
    <property type="match status" value="1"/>
</dbReference>
<dbReference type="Pfam" id="PF07228">
    <property type="entry name" value="SpoIIE"/>
    <property type="match status" value="1"/>
</dbReference>
<proteinExistence type="predicted"/>
<evidence type="ECO:0000259" key="2">
    <source>
        <dbReference type="SMART" id="SM00065"/>
    </source>
</evidence>
<dbReference type="SUPFAM" id="SSF81606">
    <property type="entry name" value="PP2C-like"/>
    <property type="match status" value="1"/>
</dbReference>
<reference evidence="5" key="1">
    <citation type="journal article" date="2019" name="Int. J. Syst. Evol. Microbiol.">
        <title>The Global Catalogue of Microorganisms (GCM) 10K type strain sequencing project: providing services to taxonomists for standard genome sequencing and annotation.</title>
        <authorList>
            <consortium name="The Broad Institute Genomics Platform"/>
            <consortium name="The Broad Institute Genome Sequencing Center for Infectious Disease"/>
            <person name="Wu L."/>
            <person name="Ma J."/>
        </authorList>
    </citation>
    <scope>NUCLEOTIDE SEQUENCE [LARGE SCALE GENOMIC DNA]</scope>
    <source>
        <strain evidence="5">JCM 3369</strain>
    </source>
</reference>
<evidence type="ECO:0000256" key="1">
    <source>
        <dbReference type="ARBA" id="ARBA00022801"/>
    </source>
</evidence>
<dbReference type="InterPro" id="IPR003018">
    <property type="entry name" value="GAF"/>
</dbReference>
<dbReference type="SMART" id="SM00331">
    <property type="entry name" value="PP2C_SIG"/>
    <property type="match status" value="1"/>
</dbReference>
<gene>
    <name evidence="4" type="ORF">ACFQKB_32500</name>
</gene>
<dbReference type="EC" id="3.1.3.16" evidence="4"/>
<dbReference type="SUPFAM" id="SSF55781">
    <property type="entry name" value="GAF domain-like"/>
    <property type="match status" value="1"/>
</dbReference>
<dbReference type="SMART" id="SM00065">
    <property type="entry name" value="GAF"/>
    <property type="match status" value="1"/>
</dbReference>
<evidence type="ECO:0000313" key="5">
    <source>
        <dbReference type="Proteomes" id="UP001596380"/>
    </source>
</evidence>
<dbReference type="InterPro" id="IPR001932">
    <property type="entry name" value="PPM-type_phosphatase-like_dom"/>
</dbReference>
<keyword evidence="5" id="KW-1185">Reference proteome</keyword>
<dbReference type="Gene3D" id="3.60.40.10">
    <property type="entry name" value="PPM-type phosphatase domain"/>
    <property type="match status" value="1"/>
</dbReference>
<comment type="caution">
    <text evidence="4">The sequence shown here is derived from an EMBL/GenBank/DDBJ whole genome shotgun (WGS) entry which is preliminary data.</text>
</comment>
<evidence type="ECO:0000313" key="4">
    <source>
        <dbReference type="EMBL" id="MFC6884520.1"/>
    </source>
</evidence>
<name>A0ABW2CUC9_9ACTN</name>
<dbReference type="Pfam" id="PF01590">
    <property type="entry name" value="GAF"/>
    <property type="match status" value="1"/>
</dbReference>
<feature type="domain" description="PPM-type phosphatase" evidence="3">
    <location>
        <begin position="214"/>
        <end position="432"/>
    </location>
</feature>
<sequence length="442" mass="47657">MDEYDVDAVLQQALDRLTLLADAGSALVSTMDVREGLGRVCRIVTHRLGEWCAVDLLSERDRLERVCVAHRDPAVPSRDEFAGLSMAVPDAATGPLARVLGGAGPLLLNEADLPAEPSDPPVCDPLDVERLEAYTRRAARSAIIAPLRARRQVLGAITVARTQRDAPLNNDDLVLVEDLAHRVALAVDNTRLHQETEHIAERLQRSLLPALPTLAHFQMAARYATSQATAQVGGDWYDSFVLPKGDTTLIIGDVTGHDIQAAATMSQLRNMLRALACDRQEPPGEILQRLDIAHSNLYPESTTTCVYALIRGPERGPWELHHAAAGHPPPLLITAEGGTRFLNRGGGVLLGVQPEAPRRSAVDPLPPGSTVLLYTDGLVERRGESLSQGLTRLRLHAAALAREPVDTICDELLTGLATPGIDDDVALLALRCGPAPDEQTDQ</sequence>
<evidence type="ECO:0000259" key="3">
    <source>
        <dbReference type="SMART" id="SM00331"/>
    </source>
</evidence>
<dbReference type="InterPro" id="IPR052016">
    <property type="entry name" value="Bact_Sigma-Reg"/>
</dbReference>
<dbReference type="GO" id="GO:0004722">
    <property type="term" value="F:protein serine/threonine phosphatase activity"/>
    <property type="evidence" value="ECO:0007669"/>
    <property type="project" value="UniProtKB-EC"/>
</dbReference>
<dbReference type="EMBL" id="JBHSXS010000028">
    <property type="protein sequence ID" value="MFC6884520.1"/>
    <property type="molecule type" value="Genomic_DNA"/>
</dbReference>
<organism evidence="4 5">
    <name type="scientific">Actinomadura yumaensis</name>
    <dbReference type="NCBI Taxonomy" id="111807"/>
    <lineage>
        <taxon>Bacteria</taxon>
        <taxon>Bacillati</taxon>
        <taxon>Actinomycetota</taxon>
        <taxon>Actinomycetes</taxon>
        <taxon>Streptosporangiales</taxon>
        <taxon>Thermomonosporaceae</taxon>
        <taxon>Actinomadura</taxon>
    </lineage>
</organism>
<dbReference type="InterPro" id="IPR029016">
    <property type="entry name" value="GAF-like_dom_sf"/>
</dbReference>